<sequence length="258" mass="29037">MFVDIASNISSTTRHDLQRRQYQPPLIAPPYTSRLPPRRRYFLLPLRRQPAVNPRETMPPKTNIARIPDTTCENVRASPALRPAETESATKYANQRTTPTTCSPSLKLFPPPRPSRPWDALLRESTAYASQRRLRPLMPRLDQNHLAASAAAWLHRVAQRKQHKHLAGLLLDSISQATTLMATPKRPLEHPGLVDAVIAGLERIHEARVLDDGGYSPRCEGGKDSGVVDYWWMSDKDMDAASRESTPRSPQPPQPVRV</sequence>
<evidence type="ECO:0000313" key="3">
    <source>
        <dbReference type="Proteomes" id="UP000326924"/>
    </source>
</evidence>
<dbReference type="InParanoid" id="A0A5J5ENN7"/>
<name>A0A5J5ENN7_9PEZI</name>
<keyword evidence="3" id="KW-1185">Reference proteome</keyword>
<proteinExistence type="predicted"/>
<dbReference type="AlphaFoldDB" id="A0A5J5ENN7"/>
<evidence type="ECO:0000313" key="2">
    <source>
        <dbReference type="EMBL" id="KAA8897818.1"/>
    </source>
</evidence>
<feature type="compositionally biased region" description="Pro residues" evidence="1">
    <location>
        <begin position="249"/>
        <end position="258"/>
    </location>
</feature>
<dbReference type="Proteomes" id="UP000326924">
    <property type="component" value="Unassembled WGS sequence"/>
</dbReference>
<feature type="region of interest" description="Disordered" evidence="1">
    <location>
        <begin position="239"/>
        <end position="258"/>
    </location>
</feature>
<protein>
    <submittedName>
        <fullName evidence="2">Uncharacterized protein</fullName>
    </submittedName>
</protein>
<accession>A0A5J5ENN7</accession>
<gene>
    <name evidence="2" type="ORF">FN846DRAFT_1023623</name>
</gene>
<comment type="caution">
    <text evidence="2">The sequence shown here is derived from an EMBL/GenBank/DDBJ whole genome shotgun (WGS) entry which is preliminary data.</text>
</comment>
<dbReference type="EMBL" id="VXIS01000191">
    <property type="protein sequence ID" value="KAA8897818.1"/>
    <property type="molecule type" value="Genomic_DNA"/>
</dbReference>
<feature type="compositionally biased region" description="Polar residues" evidence="1">
    <location>
        <begin position="87"/>
        <end position="104"/>
    </location>
</feature>
<reference evidence="2 3" key="1">
    <citation type="submission" date="2019-09" db="EMBL/GenBank/DDBJ databases">
        <title>Draft genome of the ectomycorrhizal ascomycete Sphaerosporella brunnea.</title>
        <authorList>
            <consortium name="DOE Joint Genome Institute"/>
            <person name="Benucci G.M."/>
            <person name="Marozzi G."/>
            <person name="Antonielli L."/>
            <person name="Sanchez S."/>
            <person name="Marco P."/>
            <person name="Wang X."/>
            <person name="Falini L.B."/>
            <person name="Barry K."/>
            <person name="Haridas S."/>
            <person name="Lipzen A."/>
            <person name="Labutti K."/>
            <person name="Grigoriev I.V."/>
            <person name="Murat C."/>
            <person name="Martin F."/>
            <person name="Albertini E."/>
            <person name="Donnini D."/>
            <person name="Bonito G."/>
        </authorList>
    </citation>
    <scope>NUCLEOTIDE SEQUENCE [LARGE SCALE GENOMIC DNA]</scope>
    <source>
        <strain evidence="2 3">Sb_GMNB300</strain>
    </source>
</reference>
<evidence type="ECO:0000256" key="1">
    <source>
        <dbReference type="SAM" id="MobiDB-lite"/>
    </source>
</evidence>
<organism evidence="2 3">
    <name type="scientific">Sphaerosporella brunnea</name>
    <dbReference type="NCBI Taxonomy" id="1250544"/>
    <lineage>
        <taxon>Eukaryota</taxon>
        <taxon>Fungi</taxon>
        <taxon>Dikarya</taxon>
        <taxon>Ascomycota</taxon>
        <taxon>Pezizomycotina</taxon>
        <taxon>Pezizomycetes</taxon>
        <taxon>Pezizales</taxon>
        <taxon>Pyronemataceae</taxon>
        <taxon>Sphaerosporella</taxon>
    </lineage>
</organism>
<feature type="region of interest" description="Disordered" evidence="1">
    <location>
        <begin position="82"/>
        <end position="116"/>
    </location>
</feature>